<keyword evidence="2" id="KW-1185">Reference proteome</keyword>
<sequence>MNNCTDIRDIADIEILKQIVHEETEVDTTKTVQKEEKEVTPELPLELSIKRRLDELPEKDDKTVPPLTIFRIPAHICEEDKMFYEPQVVSIGPFYRGRENLCAMEEQKIYLLQNFLARYCEINIKVLLQEMRLLEDRARQCYAESINLDSSEFVEMLVLDGCFILENAIKWFNNEPHRLKNVRWATINIFADLFLVENQIPFFVVMKLISLIQADQKKSTELLDLLVQYIGCFGESRFVDIVPFQVETHSLCEAYNLVHLCYQLFVPKRSSYQSNPKHAPASTSRRCRLFSSFKLCIYPQPNQGDEKQMNERPTYVLPCVTELLQSGIIFKPKKPSADALDITFQNGIVEMPLVSLDPHTKTIFLNIVAFEQSRGDEFLSFSSYIWLMENLVKTRKDVVALQQCGIMYTFDPSEEEAALFFNNSGRMVWLNFSEHYFTNLFREIRCYYDGRKNKFKNSTRV</sequence>
<dbReference type="Pfam" id="PF03140">
    <property type="entry name" value="DUF247"/>
    <property type="match status" value="1"/>
</dbReference>
<dbReference type="PANTHER" id="PTHR31170">
    <property type="entry name" value="BNAC04G53230D PROTEIN"/>
    <property type="match status" value="1"/>
</dbReference>
<evidence type="ECO:0000313" key="2">
    <source>
        <dbReference type="Proteomes" id="UP000623129"/>
    </source>
</evidence>
<dbReference type="OrthoDB" id="639394at2759"/>
<dbReference type="InterPro" id="IPR004158">
    <property type="entry name" value="DUF247_pln"/>
</dbReference>
<accession>A0A833S1B3</accession>
<dbReference type="PANTHER" id="PTHR31170:SF25">
    <property type="entry name" value="BNAA09G04570D PROTEIN"/>
    <property type="match status" value="1"/>
</dbReference>
<proteinExistence type="predicted"/>
<name>A0A833S1B3_9POAL</name>
<gene>
    <name evidence="1" type="ORF">FCM35_KLT00297</name>
</gene>
<dbReference type="AlphaFoldDB" id="A0A833S1B3"/>
<protein>
    <submittedName>
        <fullName evidence="1">Uncharacterized protein</fullName>
    </submittedName>
</protein>
<comment type="caution">
    <text evidence="1">The sequence shown here is derived from an EMBL/GenBank/DDBJ whole genome shotgun (WGS) entry which is preliminary data.</text>
</comment>
<organism evidence="1 2">
    <name type="scientific">Carex littledalei</name>
    <dbReference type="NCBI Taxonomy" id="544730"/>
    <lineage>
        <taxon>Eukaryota</taxon>
        <taxon>Viridiplantae</taxon>
        <taxon>Streptophyta</taxon>
        <taxon>Embryophyta</taxon>
        <taxon>Tracheophyta</taxon>
        <taxon>Spermatophyta</taxon>
        <taxon>Magnoliopsida</taxon>
        <taxon>Liliopsida</taxon>
        <taxon>Poales</taxon>
        <taxon>Cyperaceae</taxon>
        <taxon>Cyperoideae</taxon>
        <taxon>Cariceae</taxon>
        <taxon>Carex</taxon>
        <taxon>Carex subgen. Euthyceras</taxon>
    </lineage>
</organism>
<reference evidence="1" key="1">
    <citation type="submission" date="2020-01" db="EMBL/GenBank/DDBJ databases">
        <title>Genome sequence of Kobresia littledalei, the first chromosome-level genome in the family Cyperaceae.</title>
        <authorList>
            <person name="Qu G."/>
        </authorList>
    </citation>
    <scope>NUCLEOTIDE SEQUENCE</scope>
    <source>
        <strain evidence="1">C.B.Clarke</strain>
        <tissue evidence="1">Leaf</tissue>
    </source>
</reference>
<dbReference type="EMBL" id="SWLB01000001">
    <property type="protein sequence ID" value="KAF3341659.1"/>
    <property type="molecule type" value="Genomic_DNA"/>
</dbReference>
<evidence type="ECO:0000313" key="1">
    <source>
        <dbReference type="EMBL" id="KAF3341659.1"/>
    </source>
</evidence>
<dbReference type="Proteomes" id="UP000623129">
    <property type="component" value="Unassembled WGS sequence"/>
</dbReference>